<evidence type="ECO:0000313" key="3">
    <source>
        <dbReference type="Proteomes" id="UP001165143"/>
    </source>
</evidence>
<protein>
    <submittedName>
        <fullName evidence="2">Uncharacterized protein</fullName>
    </submittedName>
</protein>
<dbReference type="AlphaFoldDB" id="A0A9W6PLX8"/>
<reference evidence="2" key="1">
    <citation type="submission" date="2023-02" db="EMBL/GenBank/DDBJ databases">
        <title>Kitasatospora phosalacinea NBRC 14362.</title>
        <authorList>
            <person name="Ichikawa N."/>
            <person name="Sato H."/>
            <person name="Tonouchi N."/>
        </authorList>
    </citation>
    <scope>NUCLEOTIDE SEQUENCE</scope>
    <source>
        <strain evidence="2">NBRC 14362</strain>
    </source>
</reference>
<evidence type="ECO:0000256" key="1">
    <source>
        <dbReference type="SAM" id="MobiDB-lite"/>
    </source>
</evidence>
<gene>
    <name evidence="2" type="ORF">Kpho01_54820</name>
</gene>
<feature type="region of interest" description="Disordered" evidence="1">
    <location>
        <begin position="72"/>
        <end position="118"/>
    </location>
</feature>
<dbReference type="EMBL" id="BSRX01000038">
    <property type="protein sequence ID" value="GLW57471.1"/>
    <property type="molecule type" value="Genomic_DNA"/>
</dbReference>
<dbReference type="Proteomes" id="UP001165143">
    <property type="component" value="Unassembled WGS sequence"/>
</dbReference>
<proteinExistence type="predicted"/>
<comment type="caution">
    <text evidence="2">The sequence shown here is derived from an EMBL/GenBank/DDBJ whole genome shotgun (WGS) entry which is preliminary data.</text>
</comment>
<name>A0A9W6PLX8_9ACTN</name>
<organism evidence="2 3">
    <name type="scientific">Kitasatospora phosalacinea</name>
    <dbReference type="NCBI Taxonomy" id="2065"/>
    <lineage>
        <taxon>Bacteria</taxon>
        <taxon>Bacillati</taxon>
        <taxon>Actinomycetota</taxon>
        <taxon>Actinomycetes</taxon>
        <taxon>Kitasatosporales</taxon>
        <taxon>Streptomycetaceae</taxon>
        <taxon>Kitasatospora</taxon>
    </lineage>
</organism>
<evidence type="ECO:0000313" key="2">
    <source>
        <dbReference type="EMBL" id="GLW57471.1"/>
    </source>
</evidence>
<sequence length="118" mass="13067">MVAPEQATNANEDGAWAAAHRAGWAWLLRSRRDTSTRARRWTERIHCRTSTPWLHFADTPDGGTYRIALRPRRTGARSPVPPLPRVKAVRTRAGRTGRSGGGRSGPVSACQGSRVRNR</sequence>
<accession>A0A9W6PLX8</accession>